<reference evidence="2 3" key="1">
    <citation type="submission" date="2022-03" db="EMBL/GenBank/DDBJ databases">
        <title>Complete genome sequence of Enterococcus innesii DB-1.</title>
        <authorList>
            <person name="Fukuda D."/>
            <person name="Nolasco-Hipolito C."/>
        </authorList>
    </citation>
    <scope>NUCLEOTIDE SEQUENCE [LARGE SCALE GENOMIC DNA]</scope>
    <source>
        <strain evidence="2 3">DB-1</strain>
    </source>
</reference>
<dbReference type="EMBL" id="AP025635">
    <property type="protein sequence ID" value="BDG67756.1"/>
    <property type="molecule type" value="Genomic_DNA"/>
</dbReference>
<dbReference type="InterPro" id="IPR036388">
    <property type="entry name" value="WH-like_DNA-bd_sf"/>
</dbReference>
<evidence type="ECO:0000313" key="3">
    <source>
        <dbReference type="Proteomes" id="UP000831692"/>
    </source>
</evidence>
<protein>
    <recommendedName>
        <fullName evidence="1">Mga helix-turn-helix domain-containing protein</fullName>
    </recommendedName>
</protein>
<dbReference type="Proteomes" id="UP000831692">
    <property type="component" value="Chromosome"/>
</dbReference>
<feature type="domain" description="Mga helix-turn-helix" evidence="1">
    <location>
        <begin position="80"/>
        <end position="164"/>
    </location>
</feature>
<dbReference type="Pfam" id="PF05043">
    <property type="entry name" value="Mga"/>
    <property type="match status" value="1"/>
</dbReference>
<accession>A0ABN6NPP1</accession>
<keyword evidence="3" id="KW-1185">Reference proteome</keyword>
<organism evidence="2 3">
    <name type="scientific">Enterococcus innesii</name>
    <dbReference type="NCBI Taxonomy" id="2839759"/>
    <lineage>
        <taxon>Bacteria</taxon>
        <taxon>Bacillati</taxon>
        <taxon>Bacillota</taxon>
        <taxon>Bacilli</taxon>
        <taxon>Lactobacillales</taxon>
        <taxon>Enterococcaceae</taxon>
        <taxon>Enterococcus</taxon>
    </lineage>
</organism>
<evidence type="ECO:0000313" key="2">
    <source>
        <dbReference type="EMBL" id="BDG67756.1"/>
    </source>
</evidence>
<dbReference type="Gene3D" id="1.10.10.10">
    <property type="entry name" value="Winged helix-like DNA-binding domain superfamily/Winged helix DNA-binding domain"/>
    <property type="match status" value="1"/>
</dbReference>
<gene>
    <name evidence="2" type="ORF">ENLAB_13200</name>
</gene>
<proteinExistence type="predicted"/>
<evidence type="ECO:0000259" key="1">
    <source>
        <dbReference type="Pfam" id="PF05043"/>
    </source>
</evidence>
<sequence>MLKNILEKDIMQMLRLSTTLLTENPLPLSKAAAAQNLSVKTIRRLLSSYLNEDLSFHYDVEQGHIRANHRLQQPSTSHSLSHTEMIAALFNKSVNYQLLLLLLKMPTISFADLYKRYYLSPSSLHRRFSAFSSFLAPYQLAIDRRSYPLITGNERQLRYLLFRLTLLANPTLSPKQAFQELKKIHQLRAKAFYPSTPAPFTQQIYPTCFVPRFYLVGERSYLFLWKQLLTLEPFYVPTEEAFLLRRIITPILLEHPLQQPLEVLLPKIFQTHLLGALLEGNLFVYPPLNPRLSERSRCLVQALLTQLPHYEKLLKKHPELPLLYECIWQELSFFQPIIAFPQQKERPLE</sequence>
<dbReference type="InterPro" id="IPR007737">
    <property type="entry name" value="Mga_HTH"/>
</dbReference>
<name>A0ABN6NPP1_9ENTE</name>